<dbReference type="SUPFAM" id="SSF46785">
    <property type="entry name" value="Winged helix' DNA-binding domain"/>
    <property type="match status" value="1"/>
</dbReference>
<dbReference type="RefSeq" id="WP_080176374.1">
    <property type="nucleotide sequence ID" value="NZ_AP024854.1"/>
</dbReference>
<dbReference type="InterPro" id="IPR036388">
    <property type="entry name" value="WH-like_DNA-bd_sf"/>
</dbReference>
<protein>
    <recommendedName>
        <fullName evidence="3">MarR family protein</fullName>
    </recommendedName>
</protein>
<dbReference type="InterPro" id="IPR036390">
    <property type="entry name" value="WH_DNA-bd_sf"/>
</dbReference>
<dbReference type="Proteomes" id="UP000191116">
    <property type="component" value="Unassembled WGS sequence"/>
</dbReference>
<accession>A0A1T4UTU8</accession>
<reference evidence="1 2" key="1">
    <citation type="submission" date="2017-02" db="EMBL/GenBank/DDBJ databases">
        <authorList>
            <person name="Peterson S.W."/>
        </authorList>
    </citation>
    <scope>NUCLEOTIDE SEQUENCE [LARGE SCALE GENOMIC DNA]</scope>
    <source>
        <strain evidence="1 2">CECT 9189</strain>
    </source>
</reference>
<name>A0A1T4UTU8_9GAMM</name>
<evidence type="ECO:0008006" key="3">
    <source>
        <dbReference type="Google" id="ProtNLM"/>
    </source>
</evidence>
<dbReference type="AlphaFoldDB" id="A0A1T4UTU8"/>
<organism evidence="1 2">
    <name type="scientific">Photobacterium toruni</name>
    <dbReference type="NCBI Taxonomy" id="1935446"/>
    <lineage>
        <taxon>Bacteria</taxon>
        <taxon>Pseudomonadati</taxon>
        <taxon>Pseudomonadota</taxon>
        <taxon>Gammaproteobacteria</taxon>
        <taxon>Vibrionales</taxon>
        <taxon>Vibrionaceae</taxon>
        <taxon>Photobacterium</taxon>
    </lineage>
</organism>
<sequence length="95" mass="10504">MQICTKNEQINANLMGAARAVPHQVGLIKLSKTQLKVLQSIMLGEKVTAEQIAERCELSCSWASTLLKTVWERGYLVRGGHVRMNGGLEFVYSLG</sequence>
<evidence type="ECO:0000313" key="1">
    <source>
        <dbReference type="EMBL" id="SKA56066.1"/>
    </source>
</evidence>
<evidence type="ECO:0000313" key="2">
    <source>
        <dbReference type="Proteomes" id="UP000191116"/>
    </source>
</evidence>
<dbReference type="EMBL" id="FUWP01000033">
    <property type="protein sequence ID" value="SKA56066.1"/>
    <property type="molecule type" value="Genomic_DNA"/>
</dbReference>
<dbReference type="OrthoDB" id="5827039at2"/>
<gene>
    <name evidence="1" type="ORF">CZ814_03699</name>
</gene>
<dbReference type="Gene3D" id="1.10.10.10">
    <property type="entry name" value="Winged helix-like DNA-binding domain superfamily/Winged helix DNA-binding domain"/>
    <property type="match status" value="1"/>
</dbReference>
<proteinExistence type="predicted"/>